<evidence type="ECO:0000256" key="1">
    <source>
        <dbReference type="SAM" id="MobiDB-lite"/>
    </source>
</evidence>
<gene>
    <name evidence="3" type="ORF">QC820_11390</name>
</gene>
<dbReference type="Proteomes" id="UP001252270">
    <property type="component" value="Unassembled WGS sequence"/>
</dbReference>
<evidence type="ECO:0000259" key="2">
    <source>
        <dbReference type="Pfam" id="PF10047"/>
    </source>
</evidence>
<dbReference type="InterPro" id="IPR018739">
    <property type="entry name" value="DUF2281"/>
</dbReference>
<organism evidence="3 4">
    <name type="scientific">Halomonas mongoliensis</name>
    <dbReference type="NCBI Taxonomy" id="321265"/>
    <lineage>
        <taxon>Bacteria</taxon>
        <taxon>Pseudomonadati</taxon>
        <taxon>Pseudomonadota</taxon>
        <taxon>Gammaproteobacteria</taxon>
        <taxon>Oceanospirillales</taxon>
        <taxon>Halomonadaceae</taxon>
        <taxon>Halomonas</taxon>
    </lineage>
</organism>
<proteinExistence type="predicted"/>
<feature type="domain" description="DUF2281" evidence="2">
    <location>
        <begin position="5"/>
        <end position="45"/>
    </location>
</feature>
<name>A0ABU1GN10_9GAMM</name>
<reference evidence="3 4" key="1">
    <citation type="submission" date="2023-04" db="EMBL/GenBank/DDBJ databases">
        <title>A long-awaited taxogenomic arrangement of the family Halomonadaceae.</title>
        <authorList>
            <person name="De La Haba R."/>
            <person name="Chuvochina M."/>
            <person name="Wittouck S."/>
            <person name="Arahal D.R."/>
            <person name="Sanchez-Porro C."/>
            <person name="Hugenholtz P."/>
            <person name="Ventosa A."/>
        </authorList>
    </citation>
    <scope>NUCLEOTIDE SEQUENCE [LARGE SCALE GENOMIC DNA]</scope>
    <source>
        <strain evidence="3 4">DSM 17332</strain>
    </source>
</reference>
<comment type="caution">
    <text evidence="3">The sequence shown here is derived from an EMBL/GenBank/DDBJ whole genome shotgun (WGS) entry which is preliminary data.</text>
</comment>
<dbReference type="EMBL" id="JARWAL010000009">
    <property type="protein sequence ID" value="MDR5893414.1"/>
    <property type="molecule type" value="Genomic_DNA"/>
</dbReference>
<evidence type="ECO:0000313" key="3">
    <source>
        <dbReference type="EMBL" id="MDR5893414.1"/>
    </source>
</evidence>
<accession>A0ABU1GN10</accession>
<feature type="region of interest" description="Disordered" evidence="1">
    <location>
        <begin position="60"/>
        <end position="79"/>
    </location>
</feature>
<protein>
    <submittedName>
        <fullName evidence="3">DUF2281 domain-containing protein</fullName>
    </submittedName>
</protein>
<dbReference type="Pfam" id="PF10047">
    <property type="entry name" value="DUF2281"/>
    <property type="match status" value="1"/>
</dbReference>
<dbReference type="RefSeq" id="WP_253451365.1">
    <property type="nucleotide sequence ID" value="NZ_JARWAL010000009.1"/>
</dbReference>
<keyword evidence="4" id="KW-1185">Reference proteome</keyword>
<evidence type="ECO:0000313" key="4">
    <source>
        <dbReference type="Proteomes" id="UP001252270"/>
    </source>
</evidence>
<sequence length="79" mass="9468">MQLEELIAKVSRLPEFRQQEVMDFVTFLEQRYGQADPGEAEQLDWSEQQFHAMSIEQAMRDTEAEPDLYSEDDLKERWQ</sequence>